<dbReference type="Proteomes" id="UP000295662">
    <property type="component" value="Unassembled WGS sequence"/>
</dbReference>
<dbReference type="EMBL" id="SOCA01000003">
    <property type="protein sequence ID" value="TDU70839.1"/>
    <property type="molecule type" value="Genomic_DNA"/>
</dbReference>
<reference evidence="3 4" key="1">
    <citation type="submission" date="2019-03" db="EMBL/GenBank/DDBJ databases">
        <title>Genomic Encyclopedia of Archaeal and Bacterial Type Strains, Phase II (KMG-II): from individual species to whole genera.</title>
        <authorList>
            <person name="Goeker M."/>
        </authorList>
    </citation>
    <scope>NUCLEOTIDE SEQUENCE [LARGE SCALE GENOMIC DNA]</scope>
    <source>
        <strain evidence="3 4">ATCC 25309</strain>
    </source>
</reference>
<gene>
    <name evidence="3" type="ORF">EI77_01957</name>
</gene>
<dbReference type="InterPro" id="IPR036291">
    <property type="entry name" value="NAD(P)-bd_dom_sf"/>
</dbReference>
<proteinExistence type="predicted"/>
<dbReference type="OrthoDB" id="9792935at2"/>
<dbReference type="RefSeq" id="WP_133795048.1">
    <property type="nucleotide sequence ID" value="NZ_SOCA01000003.1"/>
</dbReference>
<protein>
    <submittedName>
        <fullName evidence="3">Putative dehydrogenase</fullName>
    </submittedName>
</protein>
<keyword evidence="4" id="KW-1185">Reference proteome</keyword>
<feature type="domain" description="Gfo/Idh/MocA-like oxidoreductase N-terminal" evidence="2">
    <location>
        <begin position="30"/>
        <end position="152"/>
    </location>
</feature>
<organism evidence="3 4">
    <name type="scientific">Prosthecobacter fusiformis</name>
    <dbReference type="NCBI Taxonomy" id="48464"/>
    <lineage>
        <taxon>Bacteria</taxon>
        <taxon>Pseudomonadati</taxon>
        <taxon>Verrucomicrobiota</taxon>
        <taxon>Verrucomicrobiia</taxon>
        <taxon>Verrucomicrobiales</taxon>
        <taxon>Verrucomicrobiaceae</taxon>
        <taxon>Prosthecobacter</taxon>
    </lineage>
</organism>
<evidence type="ECO:0000313" key="4">
    <source>
        <dbReference type="Proteomes" id="UP000295662"/>
    </source>
</evidence>
<dbReference type="Gene3D" id="3.30.360.10">
    <property type="entry name" value="Dihydrodipicolinate Reductase, domain 2"/>
    <property type="match status" value="1"/>
</dbReference>
<dbReference type="InterPro" id="IPR050463">
    <property type="entry name" value="Gfo/Idh/MocA_oxidrdct_glycsds"/>
</dbReference>
<dbReference type="InterPro" id="IPR000683">
    <property type="entry name" value="Gfo/Idh/MocA-like_OxRdtase_N"/>
</dbReference>
<comment type="caution">
    <text evidence="3">The sequence shown here is derived from an EMBL/GenBank/DDBJ whole genome shotgun (WGS) entry which is preliminary data.</text>
</comment>
<sequence length="395" mass="42150">MNRRHFILSAAAAASVAPLTRAADPARKWRVAVIGNTGRGDYGHSLDSMWLKMPEVEIVGVADANPKGLAAAQKELSLTTGFAEYKVMLTEVKPDLVAICPSHMGDRREMALAAAASGAKGIYMEKPFCHTLADCDDVMAACEKNKVKLALAHRNRYNPGVVAAEKLVKEGAIGRLLEVRGRGKEDTRGGITDMWVLGSHVLNLCVYFAGKPVACSSVILQDGRAVTPADVTPGKDDVGPLAGNAVHARFDTESGVPIYFDSIQNAGDRTVGFGLQLIGTKGLIDLRMDATPIAHLVPGSPFHPVKEPRPWIPISSAGAGVPEPMTDIRLDVMSHVTGARDLIAAIEENRQPLCSAADGRITVEMITAVLASHTRDGARITFPLDSPQNPLSTWK</sequence>
<dbReference type="GO" id="GO:0016491">
    <property type="term" value="F:oxidoreductase activity"/>
    <property type="evidence" value="ECO:0007669"/>
    <property type="project" value="UniProtKB-KW"/>
</dbReference>
<evidence type="ECO:0000256" key="1">
    <source>
        <dbReference type="ARBA" id="ARBA00023002"/>
    </source>
</evidence>
<evidence type="ECO:0000259" key="2">
    <source>
        <dbReference type="Pfam" id="PF01408"/>
    </source>
</evidence>
<dbReference type="Gene3D" id="3.40.50.720">
    <property type="entry name" value="NAD(P)-binding Rossmann-like Domain"/>
    <property type="match status" value="1"/>
</dbReference>
<dbReference type="SUPFAM" id="SSF51735">
    <property type="entry name" value="NAD(P)-binding Rossmann-fold domains"/>
    <property type="match status" value="1"/>
</dbReference>
<dbReference type="PANTHER" id="PTHR43818">
    <property type="entry name" value="BCDNA.GH03377"/>
    <property type="match status" value="1"/>
</dbReference>
<dbReference type="PANTHER" id="PTHR43818:SF11">
    <property type="entry name" value="BCDNA.GH03377"/>
    <property type="match status" value="1"/>
</dbReference>
<dbReference type="AlphaFoldDB" id="A0A4R7RZK0"/>
<name>A0A4R7RZK0_9BACT</name>
<accession>A0A4R7RZK0</accession>
<dbReference type="GO" id="GO:0000166">
    <property type="term" value="F:nucleotide binding"/>
    <property type="evidence" value="ECO:0007669"/>
    <property type="project" value="InterPro"/>
</dbReference>
<dbReference type="Pfam" id="PF01408">
    <property type="entry name" value="GFO_IDH_MocA"/>
    <property type="match status" value="1"/>
</dbReference>
<dbReference type="SUPFAM" id="SSF55347">
    <property type="entry name" value="Glyceraldehyde-3-phosphate dehydrogenase-like, C-terminal domain"/>
    <property type="match status" value="1"/>
</dbReference>
<evidence type="ECO:0000313" key="3">
    <source>
        <dbReference type="EMBL" id="TDU70839.1"/>
    </source>
</evidence>
<keyword evidence="1" id="KW-0560">Oxidoreductase</keyword>